<evidence type="ECO:0000313" key="8">
    <source>
        <dbReference type="Proteomes" id="UP000748752"/>
    </source>
</evidence>
<dbReference type="RefSeq" id="WP_200233215.1">
    <property type="nucleotide sequence ID" value="NZ_NRRV01000002.1"/>
</dbReference>
<feature type="transmembrane region" description="Helical" evidence="5">
    <location>
        <begin position="46"/>
        <end position="67"/>
    </location>
</feature>
<dbReference type="Pfam" id="PF00520">
    <property type="entry name" value="Ion_trans"/>
    <property type="match status" value="1"/>
</dbReference>
<dbReference type="PANTHER" id="PTHR10037">
    <property type="entry name" value="VOLTAGE-GATED CATION CHANNEL CALCIUM AND SODIUM"/>
    <property type="match status" value="1"/>
</dbReference>
<dbReference type="InterPro" id="IPR005821">
    <property type="entry name" value="Ion_trans_dom"/>
</dbReference>
<evidence type="ECO:0000259" key="6">
    <source>
        <dbReference type="Pfam" id="PF00520"/>
    </source>
</evidence>
<sequence length="292" mass="33168">MPWLQALQSRFAALKDNKLFEAFVVIVIVVSALVIGASTYEFEPRVLAVFSVLDVAVTLFFLAEITVRMLAEGSLRRFFSQGWNVFDFVIVVASLIPVEESQMALLGRLLRIFRVLRLVSIIPELRVLLNAFVSAIPRMGYVSLLMFIIFYIYAAVGSILFHQINETLWGNISIAMLTLFRVATFEDWTDVMYETMAVYPLSWAYYLSFIFVIAFIFLNMMIGIVLETLQKEHERMDLLQGTGEVGEVHWIREHTEAMEQRLARIEHLLLDRRRESGSAASGPDAAGDKAPG</sequence>
<comment type="caution">
    <text evidence="7">The sequence shown here is derived from an EMBL/GenBank/DDBJ whole genome shotgun (WGS) entry which is preliminary data.</text>
</comment>
<dbReference type="EMBL" id="NRRV01000002">
    <property type="protein sequence ID" value="MBK1629355.1"/>
    <property type="molecule type" value="Genomic_DNA"/>
</dbReference>
<keyword evidence="2 5" id="KW-0812">Transmembrane</keyword>
<dbReference type="Proteomes" id="UP000748752">
    <property type="component" value="Unassembled WGS sequence"/>
</dbReference>
<feature type="transmembrane region" description="Helical" evidence="5">
    <location>
        <begin position="20"/>
        <end position="40"/>
    </location>
</feature>
<evidence type="ECO:0000256" key="5">
    <source>
        <dbReference type="SAM" id="Phobius"/>
    </source>
</evidence>
<dbReference type="InterPro" id="IPR043203">
    <property type="entry name" value="VGCC_Ca_Na"/>
</dbReference>
<dbReference type="Gene3D" id="1.10.287.70">
    <property type="match status" value="1"/>
</dbReference>
<feature type="transmembrane region" description="Helical" evidence="5">
    <location>
        <begin position="168"/>
        <end position="185"/>
    </location>
</feature>
<evidence type="ECO:0000313" key="7">
    <source>
        <dbReference type="EMBL" id="MBK1629355.1"/>
    </source>
</evidence>
<keyword evidence="3 5" id="KW-1133">Transmembrane helix</keyword>
<evidence type="ECO:0000256" key="3">
    <source>
        <dbReference type="ARBA" id="ARBA00022989"/>
    </source>
</evidence>
<gene>
    <name evidence="7" type="ORF">CKO31_01120</name>
</gene>
<evidence type="ECO:0000256" key="4">
    <source>
        <dbReference type="ARBA" id="ARBA00023136"/>
    </source>
</evidence>
<proteinExistence type="predicted"/>
<protein>
    <submittedName>
        <fullName evidence="7">Ion transporter</fullName>
    </submittedName>
</protein>
<dbReference type="InterPro" id="IPR027359">
    <property type="entry name" value="Volt_channel_dom_sf"/>
</dbReference>
<feature type="transmembrane region" description="Helical" evidence="5">
    <location>
        <begin position="139"/>
        <end position="161"/>
    </location>
</feature>
<feature type="domain" description="Ion transport" evidence="6">
    <location>
        <begin position="18"/>
        <end position="235"/>
    </location>
</feature>
<reference evidence="7 8" key="1">
    <citation type="journal article" date="2020" name="Microorganisms">
        <title>Osmotic Adaptation and Compatible Solute Biosynthesis of Phototrophic Bacteria as Revealed from Genome Analyses.</title>
        <authorList>
            <person name="Imhoff J.F."/>
            <person name="Rahn T."/>
            <person name="Kunzel S."/>
            <person name="Keller A."/>
            <person name="Neulinger S.C."/>
        </authorList>
    </citation>
    <scope>NUCLEOTIDE SEQUENCE [LARGE SCALE GENOMIC DNA]</scope>
    <source>
        <strain evidence="7 8">DSM 6210</strain>
    </source>
</reference>
<accession>A0ABS1CBS5</accession>
<keyword evidence="4 5" id="KW-0472">Membrane</keyword>
<organism evidence="7 8">
    <name type="scientific">Thiohalocapsa halophila</name>
    <dbReference type="NCBI Taxonomy" id="69359"/>
    <lineage>
        <taxon>Bacteria</taxon>
        <taxon>Pseudomonadati</taxon>
        <taxon>Pseudomonadota</taxon>
        <taxon>Gammaproteobacteria</taxon>
        <taxon>Chromatiales</taxon>
        <taxon>Chromatiaceae</taxon>
        <taxon>Thiohalocapsa</taxon>
    </lineage>
</organism>
<keyword evidence="8" id="KW-1185">Reference proteome</keyword>
<comment type="subcellular location">
    <subcellularLocation>
        <location evidence="1">Membrane</location>
        <topology evidence="1">Multi-pass membrane protein</topology>
    </subcellularLocation>
</comment>
<dbReference type="PANTHER" id="PTHR10037:SF62">
    <property type="entry name" value="SODIUM CHANNEL PROTEIN 60E"/>
    <property type="match status" value="1"/>
</dbReference>
<dbReference type="Gene3D" id="1.20.120.350">
    <property type="entry name" value="Voltage-gated potassium channels. Chain C"/>
    <property type="match status" value="1"/>
</dbReference>
<feature type="transmembrane region" description="Helical" evidence="5">
    <location>
        <begin position="205"/>
        <end position="226"/>
    </location>
</feature>
<name>A0ABS1CBS5_9GAMM</name>
<evidence type="ECO:0000256" key="1">
    <source>
        <dbReference type="ARBA" id="ARBA00004141"/>
    </source>
</evidence>
<evidence type="ECO:0000256" key="2">
    <source>
        <dbReference type="ARBA" id="ARBA00022692"/>
    </source>
</evidence>
<dbReference type="SUPFAM" id="SSF81324">
    <property type="entry name" value="Voltage-gated potassium channels"/>
    <property type="match status" value="1"/>
</dbReference>